<dbReference type="AlphaFoldDB" id="A0A9Q1HRS0"/>
<feature type="compositionally biased region" description="Basic and acidic residues" evidence="1">
    <location>
        <begin position="28"/>
        <end position="41"/>
    </location>
</feature>
<gene>
    <name evidence="2" type="ORF">COCON_G00187170</name>
</gene>
<feature type="compositionally biased region" description="Pro residues" evidence="1">
    <location>
        <begin position="75"/>
        <end position="85"/>
    </location>
</feature>
<name>A0A9Q1HRS0_CONCO</name>
<protein>
    <recommendedName>
        <fullName evidence="4">BCL2 binding component 3</fullName>
    </recommendedName>
</protein>
<organism evidence="2 3">
    <name type="scientific">Conger conger</name>
    <name type="common">Conger eel</name>
    <name type="synonym">Muraena conger</name>
    <dbReference type="NCBI Taxonomy" id="82655"/>
    <lineage>
        <taxon>Eukaryota</taxon>
        <taxon>Metazoa</taxon>
        <taxon>Chordata</taxon>
        <taxon>Craniata</taxon>
        <taxon>Vertebrata</taxon>
        <taxon>Euteleostomi</taxon>
        <taxon>Actinopterygii</taxon>
        <taxon>Neopterygii</taxon>
        <taxon>Teleostei</taxon>
        <taxon>Anguilliformes</taxon>
        <taxon>Congridae</taxon>
        <taxon>Conger</taxon>
    </lineage>
</organism>
<evidence type="ECO:0008006" key="4">
    <source>
        <dbReference type="Google" id="ProtNLM"/>
    </source>
</evidence>
<sequence length="202" mass="22026">MAAAGMARPQTDGGVDSSGQQQQSCRMEALRPEGSRQDAWHRGSFHALQTGCQPCLPRRDIATQTAYSAVAHSPRPAPACAPSAPPSGTAHTSVPQSADTVREQGGSVERPHDGQPLPDLLPQRQRPLGEPSGNSHARDQEMEDEASGRVADQLRVIGDELNAMFLQRRNDAPQLQNWRGLCWGLFTLITDTLSTLYLRRNR</sequence>
<dbReference type="EMBL" id="JAFJMO010000014">
    <property type="protein sequence ID" value="KAJ8256565.1"/>
    <property type="molecule type" value="Genomic_DNA"/>
</dbReference>
<comment type="caution">
    <text evidence="2">The sequence shown here is derived from an EMBL/GenBank/DDBJ whole genome shotgun (WGS) entry which is preliminary data.</text>
</comment>
<reference evidence="2" key="1">
    <citation type="journal article" date="2023" name="Science">
        <title>Genome structures resolve the early diversification of teleost fishes.</title>
        <authorList>
            <person name="Parey E."/>
            <person name="Louis A."/>
            <person name="Montfort J."/>
            <person name="Bouchez O."/>
            <person name="Roques C."/>
            <person name="Iampietro C."/>
            <person name="Lluch J."/>
            <person name="Castinel A."/>
            <person name="Donnadieu C."/>
            <person name="Desvignes T."/>
            <person name="Floi Bucao C."/>
            <person name="Jouanno E."/>
            <person name="Wen M."/>
            <person name="Mejri S."/>
            <person name="Dirks R."/>
            <person name="Jansen H."/>
            <person name="Henkel C."/>
            <person name="Chen W.J."/>
            <person name="Zahm M."/>
            <person name="Cabau C."/>
            <person name="Klopp C."/>
            <person name="Thompson A.W."/>
            <person name="Robinson-Rechavi M."/>
            <person name="Braasch I."/>
            <person name="Lecointre G."/>
            <person name="Bobe J."/>
            <person name="Postlethwait J.H."/>
            <person name="Berthelot C."/>
            <person name="Roest Crollius H."/>
            <person name="Guiguen Y."/>
        </authorList>
    </citation>
    <scope>NUCLEOTIDE SEQUENCE</scope>
    <source>
        <strain evidence="2">Concon-B</strain>
    </source>
</reference>
<feature type="region of interest" description="Disordered" evidence="1">
    <location>
        <begin position="66"/>
        <end position="148"/>
    </location>
</feature>
<feature type="compositionally biased region" description="Low complexity" evidence="1">
    <location>
        <begin position="114"/>
        <end position="129"/>
    </location>
</feature>
<evidence type="ECO:0000313" key="2">
    <source>
        <dbReference type="EMBL" id="KAJ8256565.1"/>
    </source>
</evidence>
<dbReference type="OrthoDB" id="9879526at2759"/>
<evidence type="ECO:0000256" key="1">
    <source>
        <dbReference type="SAM" id="MobiDB-lite"/>
    </source>
</evidence>
<keyword evidence="3" id="KW-1185">Reference proteome</keyword>
<evidence type="ECO:0000313" key="3">
    <source>
        <dbReference type="Proteomes" id="UP001152803"/>
    </source>
</evidence>
<dbReference type="Proteomes" id="UP001152803">
    <property type="component" value="Unassembled WGS sequence"/>
</dbReference>
<feature type="compositionally biased region" description="Low complexity" evidence="1">
    <location>
        <begin position="10"/>
        <end position="24"/>
    </location>
</feature>
<proteinExistence type="predicted"/>
<accession>A0A9Q1HRS0</accession>
<feature type="region of interest" description="Disordered" evidence="1">
    <location>
        <begin position="1"/>
        <end position="42"/>
    </location>
</feature>